<reference evidence="4" key="1">
    <citation type="journal article" date="2014" name="Proc. Natl. Acad. Sci. U.S.A.">
        <title>Extensive sampling of basidiomycete genomes demonstrates inadequacy of the white-rot/brown-rot paradigm for wood decay fungi.</title>
        <authorList>
            <person name="Riley R."/>
            <person name="Salamov A.A."/>
            <person name="Brown D.W."/>
            <person name="Nagy L.G."/>
            <person name="Floudas D."/>
            <person name="Held B.W."/>
            <person name="Levasseur A."/>
            <person name="Lombard V."/>
            <person name="Morin E."/>
            <person name="Otillar R."/>
            <person name="Lindquist E.A."/>
            <person name="Sun H."/>
            <person name="LaButti K.M."/>
            <person name="Schmutz J."/>
            <person name="Jabbour D."/>
            <person name="Luo H."/>
            <person name="Baker S.E."/>
            <person name="Pisabarro A.G."/>
            <person name="Walton J.D."/>
            <person name="Blanchette R.A."/>
            <person name="Henrissat B."/>
            <person name="Martin F."/>
            <person name="Cullen D."/>
            <person name="Hibbett D.S."/>
            <person name="Grigoriev I.V."/>
        </authorList>
    </citation>
    <scope>NUCLEOTIDE SEQUENCE [LARGE SCALE GENOMIC DNA]</scope>
    <source>
        <strain evidence="4">MUCL 33604</strain>
    </source>
</reference>
<dbReference type="EMBL" id="KL197710">
    <property type="protein sequence ID" value="KDQ62914.1"/>
    <property type="molecule type" value="Genomic_DNA"/>
</dbReference>
<evidence type="ECO:0000313" key="3">
    <source>
        <dbReference type="EMBL" id="KDQ62914.1"/>
    </source>
</evidence>
<dbReference type="SUPFAM" id="SSF53474">
    <property type="entry name" value="alpha/beta-Hydrolases"/>
    <property type="match status" value="1"/>
</dbReference>
<dbReference type="InParanoid" id="A0A067Q7G1"/>
<dbReference type="InterPro" id="IPR029058">
    <property type="entry name" value="AB_hydrolase_fold"/>
</dbReference>
<organism evidence="3 4">
    <name type="scientific">Jaapia argillacea MUCL 33604</name>
    <dbReference type="NCBI Taxonomy" id="933084"/>
    <lineage>
        <taxon>Eukaryota</taxon>
        <taxon>Fungi</taxon>
        <taxon>Dikarya</taxon>
        <taxon>Basidiomycota</taxon>
        <taxon>Agaricomycotina</taxon>
        <taxon>Agaricomycetes</taxon>
        <taxon>Agaricomycetidae</taxon>
        <taxon>Jaapiales</taxon>
        <taxon>Jaapiaceae</taxon>
        <taxon>Jaapia</taxon>
    </lineage>
</organism>
<evidence type="ECO:0000313" key="4">
    <source>
        <dbReference type="Proteomes" id="UP000027265"/>
    </source>
</evidence>
<name>A0A067Q7G1_9AGAM</name>
<dbReference type="OrthoDB" id="2152029at2759"/>
<dbReference type="AlphaFoldDB" id="A0A067Q7G1"/>
<dbReference type="Pfam" id="PF07859">
    <property type="entry name" value="Abhydrolase_3"/>
    <property type="match status" value="1"/>
</dbReference>
<dbReference type="InterPro" id="IPR013094">
    <property type="entry name" value="AB_hydrolase_3"/>
</dbReference>
<dbReference type="STRING" id="933084.A0A067Q7G1"/>
<proteinExistence type="predicted"/>
<dbReference type="HOGENOM" id="CLU_019364_1_0_1"/>
<gene>
    <name evidence="3" type="ORF">JAAARDRAFT_202453</name>
</gene>
<evidence type="ECO:0000259" key="2">
    <source>
        <dbReference type="Pfam" id="PF07859"/>
    </source>
</evidence>
<keyword evidence="4" id="KW-1185">Reference proteome</keyword>
<feature type="domain" description="Alpha/beta hydrolase fold-3" evidence="2">
    <location>
        <begin position="103"/>
        <end position="343"/>
    </location>
</feature>
<dbReference type="Gene3D" id="3.40.50.1820">
    <property type="entry name" value="alpha/beta hydrolase"/>
    <property type="match status" value="1"/>
</dbReference>
<dbReference type="Proteomes" id="UP000027265">
    <property type="component" value="Unassembled WGS sequence"/>
</dbReference>
<protein>
    <recommendedName>
        <fullName evidence="2">Alpha/beta hydrolase fold-3 domain-containing protein</fullName>
    </recommendedName>
</protein>
<dbReference type="InterPro" id="IPR050300">
    <property type="entry name" value="GDXG_lipolytic_enzyme"/>
</dbReference>
<accession>A0A067Q7G1</accession>
<dbReference type="PANTHER" id="PTHR48081">
    <property type="entry name" value="AB HYDROLASE SUPERFAMILY PROTEIN C4A8.06C"/>
    <property type="match status" value="1"/>
</dbReference>
<dbReference type="GO" id="GO:0016787">
    <property type="term" value="F:hydrolase activity"/>
    <property type="evidence" value="ECO:0007669"/>
    <property type="project" value="UniProtKB-KW"/>
</dbReference>
<keyword evidence="1" id="KW-0378">Hydrolase</keyword>
<dbReference type="PANTHER" id="PTHR48081:SF26">
    <property type="entry name" value="ALPHA_BETA HYDROLASE FOLD-3 DOMAIN-CONTAINING PROTEIN"/>
    <property type="match status" value="1"/>
</dbReference>
<evidence type="ECO:0000256" key="1">
    <source>
        <dbReference type="ARBA" id="ARBA00022801"/>
    </source>
</evidence>
<sequence length="364" mass="39055">MLGISESLPFPSPYASDIERELETYRSAGRLQKRPNHLAIPEGVNIKGVWVDPAPSLLTAELRSYGSISSVEPARIPGYWLDKVGQDLPIASPPLPHEKVVYALHGGAYISLSAHPEDVTANIAKGLLEHCNDVHRTFSVEYRLSVGAPFKPSNPFPAALLDALAGYNYLVSIVGFSPSNIIVEGDSAGGNLALALTRYLVENQNNSEGIKLPAPPGSLLLLSPWGDLGHSHNIPGSSVTTCASSDYIGGLGSLQFIYPHLAFTGPHSLEAAETNRYISPASRNPAMGKVSFKGFPKTFIVAGGAEVLLDSIRTLRNKMVEDLGEDGDGGVTYYEAEDGIHDYLGATWHEPERSETLAAIAEWI</sequence>